<comment type="caution">
    <text evidence="1">The sequence shown here is derived from an EMBL/GenBank/DDBJ whole genome shotgun (WGS) entry which is preliminary data.</text>
</comment>
<proteinExistence type="predicted"/>
<name>A0A9P7D6P2_9AGAM</name>
<dbReference type="OrthoDB" id="2677782at2759"/>
<organism evidence="1 2">
    <name type="scientific">Suillus placidus</name>
    <dbReference type="NCBI Taxonomy" id="48579"/>
    <lineage>
        <taxon>Eukaryota</taxon>
        <taxon>Fungi</taxon>
        <taxon>Dikarya</taxon>
        <taxon>Basidiomycota</taxon>
        <taxon>Agaricomycotina</taxon>
        <taxon>Agaricomycetes</taxon>
        <taxon>Agaricomycetidae</taxon>
        <taxon>Boletales</taxon>
        <taxon>Suillineae</taxon>
        <taxon>Suillaceae</taxon>
        <taxon>Suillus</taxon>
    </lineage>
</organism>
<accession>A0A9P7D6P2</accession>
<dbReference type="EMBL" id="JABBWD010000007">
    <property type="protein sequence ID" value="KAG1781068.1"/>
    <property type="molecule type" value="Genomic_DNA"/>
</dbReference>
<evidence type="ECO:0000313" key="2">
    <source>
        <dbReference type="Proteomes" id="UP000714275"/>
    </source>
</evidence>
<evidence type="ECO:0000313" key="1">
    <source>
        <dbReference type="EMBL" id="KAG1781068.1"/>
    </source>
</evidence>
<protein>
    <submittedName>
        <fullName evidence="1">Uncharacterized protein</fullName>
    </submittedName>
</protein>
<keyword evidence="2" id="KW-1185">Reference proteome</keyword>
<reference evidence="1" key="1">
    <citation type="journal article" date="2020" name="New Phytol.">
        <title>Comparative genomics reveals dynamic genome evolution in host specialist ectomycorrhizal fungi.</title>
        <authorList>
            <person name="Lofgren L.A."/>
            <person name="Nguyen N.H."/>
            <person name="Vilgalys R."/>
            <person name="Ruytinx J."/>
            <person name="Liao H.L."/>
            <person name="Branco S."/>
            <person name="Kuo A."/>
            <person name="LaButti K."/>
            <person name="Lipzen A."/>
            <person name="Andreopoulos W."/>
            <person name="Pangilinan J."/>
            <person name="Riley R."/>
            <person name="Hundley H."/>
            <person name="Na H."/>
            <person name="Barry K."/>
            <person name="Grigoriev I.V."/>
            <person name="Stajich J.E."/>
            <person name="Kennedy P.G."/>
        </authorList>
    </citation>
    <scope>NUCLEOTIDE SEQUENCE</scope>
    <source>
        <strain evidence="1">DOB743</strain>
    </source>
</reference>
<dbReference type="AlphaFoldDB" id="A0A9P7D6P2"/>
<dbReference type="Proteomes" id="UP000714275">
    <property type="component" value="Unassembled WGS sequence"/>
</dbReference>
<gene>
    <name evidence="1" type="ORF">EV702DRAFT_1193907</name>
</gene>
<sequence>MKSSPPGASIDIDAIKPLLRFSKLRELHLLTSNPIRLSDEEFATMGASWPNLEVINLNDGYAQADPSMATLPINTNVSEGIEERPTLMVGANGLQYFVLTDTTVDNTRAVAFIVSLVFPKAKKIVPGGVMTRVILAR</sequence>